<dbReference type="RefSeq" id="WP_279247579.1">
    <property type="nucleotide sequence ID" value="NZ_SHNO01000001.1"/>
</dbReference>
<dbReference type="EMBL" id="SHNO01000001">
    <property type="protein sequence ID" value="MCX2975817.1"/>
    <property type="molecule type" value="Genomic_DNA"/>
</dbReference>
<evidence type="ECO:0000313" key="1">
    <source>
        <dbReference type="EMBL" id="MCX2975817.1"/>
    </source>
</evidence>
<keyword evidence="2" id="KW-1185">Reference proteome</keyword>
<organism evidence="1 2">
    <name type="scientific">Candidatus Marimicrobium litorale</name>
    <dbReference type="NCBI Taxonomy" id="2518991"/>
    <lineage>
        <taxon>Bacteria</taxon>
        <taxon>Pseudomonadati</taxon>
        <taxon>Pseudomonadota</taxon>
        <taxon>Gammaproteobacteria</taxon>
        <taxon>Cellvibrionales</taxon>
        <taxon>Halieaceae</taxon>
        <taxon>Marimicrobium</taxon>
    </lineage>
</organism>
<protein>
    <submittedName>
        <fullName evidence="1">Uncharacterized protein</fullName>
    </submittedName>
</protein>
<reference evidence="1" key="1">
    <citation type="submission" date="2019-02" db="EMBL/GenBank/DDBJ databases">
        <authorList>
            <person name="Li S.-H."/>
        </authorList>
    </citation>
    <scope>NUCLEOTIDE SEQUENCE</scope>
    <source>
        <strain evidence="1">IMCC11814</strain>
    </source>
</reference>
<accession>A0ABT3T0N8</accession>
<sequence>MTNGHRYIVKTAFFTLFFLGLLAAFNATINPYQLLPIPAITGLNEKKTDIFFHLAVAKPYHFYAGDKANVVLGSSRAGTAIDPNHPLLSERGFYNYATPGGTPEYDYLKLRSAIASGPVQHVYYFVDFFTFNTYYELPSSTTDAFRKRTAFGTVRFIEQAVEDLSASLLSYYATRDSVSTMRKQSAAESGAITVTTLRPNGLWDLSFASERQTEKAFASTENGYLHQNWFLPASGKFSLHETPSAPNQSFSYFKATLVMAQEHNLDMTVVILPVHARLLENLDNVGLWPNFEYWKRQLVTINEKIAIAQNTKPFPLWDFNGYSEVSTEPVNDEDPPRWFYDSAHPHVNTGNRILNIVSGQQVDNFGKQLTLSNVDDWLALQRSNRESYRTANASLADDIQRRVAKFRKRNQRYIEAPPKTAP</sequence>
<comment type="caution">
    <text evidence="1">The sequence shown here is derived from an EMBL/GenBank/DDBJ whole genome shotgun (WGS) entry which is preliminary data.</text>
</comment>
<evidence type="ECO:0000313" key="2">
    <source>
        <dbReference type="Proteomes" id="UP001143304"/>
    </source>
</evidence>
<dbReference type="Proteomes" id="UP001143304">
    <property type="component" value="Unassembled WGS sequence"/>
</dbReference>
<name>A0ABT3T0N8_9GAMM</name>
<proteinExistence type="predicted"/>
<gene>
    <name evidence="1" type="ORF">EYC82_00425</name>
</gene>